<evidence type="ECO:0000313" key="3">
    <source>
        <dbReference type="EMBL" id="MBY0097362.1"/>
    </source>
</evidence>
<keyword evidence="4" id="KW-1185">Reference proteome</keyword>
<evidence type="ECO:0000259" key="2">
    <source>
        <dbReference type="PROSITE" id="PS50966"/>
    </source>
</evidence>
<comment type="caution">
    <text evidence="3">The sequence shown here is derived from an EMBL/GenBank/DDBJ whole genome shotgun (WGS) entry which is preliminary data.</text>
</comment>
<dbReference type="Proteomes" id="UP000769780">
    <property type="component" value="Unassembled WGS sequence"/>
</dbReference>
<dbReference type="PROSITE" id="PS50966">
    <property type="entry name" value="ZF_SWIM"/>
    <property type="match status" value="1"/>
</dbReference>
<proteinExistence type="predicted"/>
<keyword evidence="1" id="KW-0862">Zinc</keyword>
<keyword evidence="1" id="KW-0479">Metal-binding</keyword>
<dbReference type="EMBL" id="JACWFH010000012">
    <property type="protein sequence ID" value="MBY0097362.1"/>
    <property type="molecule type" value="Genomic_DNA"/>
</dbReference>
<sequence length="538" mass="63267">MTMVPEGEVRQAAGELRKLLRPESEEDAKVVQKGLMLYRQGLVHHVKFIGGSVWATVQDVTPVRVYVSLERPEDSTCTCPAYGFCRHRMAAFFHAYSQVDNVAEWVEDWRKPAKESQQAEEWGMKKAKDLMKARQSDSHDYARWVEEFVDSFEEIVLGQGKPTPYVIASLLHAYMRKLRASAPLQKEWKALYELVGNIYAFKQLTILSEQLGHSGETVDRYYRYLFDTLEEDIEDLVASLSVHSLPFDFDPFMEELKQETADLVERDDQFNFERMNLYRLLWSHLLKKKGWRDDERKRLEAFGDDKRTQAEDIALAHQYFLATQDRDTLDHLKKMGIHTLPFTFYWIEELNSQGDFNRAGVFIEYMTQHMRTAVVQMDQYHQARDFTRHALRTSMPYFRSGGREDLYEKMLSQSLPYSFIEYEDFLFTKGQYDKWGELFTYANFESLSVPNDKIKVLQKEDPEVLLPILHQAVDGLIAQKNRASYKQAVRLLKKLRAAYKKLKRVPEWETFFAKLLDRNKRLRAFHAECERGKLIVND</sequence>
<keyword evidence="1" id="KW-0863">Zinc-finger</keyword>
<accession>A0ABS7K518</accession>
<reference evidence="3 4" key="1">
    <citation type="submission" date="2020-07" db="EMBL/GenBank/DDBJ databases">
        <title>Fungal Genomes of the International Space Station.</title>
        <authorList>
            <person name="Seuylemezian A."/>
            <person name="Singh N.K."/>
            <person name="Wood J."/>
            <person name="Venkateswaran K."/>
        </authorList>
    </citation>
    <scope>NUCLEOTIDE SEQUENCE [LARGE SCALE GENOMIC DNA]</scope>
    <source>
        <strain evidence="3 4">PL-B2</strain>
    </source>
</reference>
<dbReference type="InterPro" id="IPR007527">
    <property type="entry name" value="Znf_SWIM"/>
</dbReference>
<protein>
    <submittedName>
        <fullName evidence="3">SWIM zinc finger family protein</fullName>
    </submittedName>
</protein>
<evidence type="ECO:0000313" key="4">
    <source>
        <dbReference type="Proteomes" id="UP000769780"/>
    </source>
</evidence>
<dbReference type="Pfam" id="PF04434">
    <property type="entry name" value="SWIM"/>
    <property type="match status" value="1"/>
</dbReference>
<organism evidence="3 4">
    <name type="scientific">Mesobacillus maritimus</name>
    <dbReference type="NCBI Taxonomy" id="1643336"/>
    <lineage>
        <taxon>Bacteria</taxon>
        <taxon>Bacillati</taxon>
        <taxon>Bacillota</taxon>
        <taxon>Bacilli</taxon>
        <taxon>Bacillales</taxon>
        <taxon>Bacillaceae</taxon>
        <taxon>Mesobacillus</taxon>
    </lineage>
</organism>
<feature type="domain" description="SWIM-type" evidence="2">
    <location>
        <begin position="63"/>
        <end position="96"/>
    </location>
</feature>
<gene>
    <name evidence="3" type="ORF">H0185_11210</name>
</gene>
<evidence type="ECO:0000256" key="1">
    <source>
        <dbReference type="PROSITE-ProRule" id="PRU00325"/>
    </source>
</evidence>
<name>A0ABS7K518_9BACI</name>